<dbReference type="EMBL" id="LAZR01004703">
    <property type="protein sequence ID" value="KKN06338.1"/>
    <property type="molecule type" value="Genomic_DNA"/>
</dbReference>
<evidence type="ECO:0000313" key="1">
    <source>
        <dbReference type="EMBL" id="KKN06338.1"/>
    </source>
</evidence>
<accession>A0A0F9QLW4</accession>
<dbReference type="AlphaFoldDB" id="A0A0F9QLW4"/>
<reference evidence="1" key="1">
    <citation type="journal article" date="2015" name="Nature">
        <title>Complex archaea that bridge the gap between prokaryotes and eukaryotes.</title>
        <authorList>
            <person name="Spang A."/>
            <person name="Saw J.H."/>
            <person name="Jorgensen S.L."/>
            <person name="Zaremba-Niedzwiedzka K."/>
            <person name="Martijn J."/>
            <person name="Lind A.E."/>
            <person name="van Eijk R."/>
            <person name="Schleper C."/>
            <person name="Guy L."/>
            <person name="Ettema T.J."/>
        </authorList>
    </citation>
    <scope>NUCLEOTIDE SEQUENCE</scope>
</reference>
<organism evidence="1">
    <name type="scientific">marine sediment metagenome</name>
    <dbReference type="NCBI Taxonomy" id="412755"/>
    <lineage>
        <taxon>unclassified sequences</taxon>
        <taxon>metagenomes</taxon>
        <taxon>ecological metagenomes</taxon>
    </lineage>
</organism>
<proteinExistence type="predicted"/>
<sequence>MIGWQGRTGQESILEAYGHFGPICFYATTREHLVCVLRETIKLTRADVGLRDSEFPIRFDVASFEFTGRPSKDLLICCLNQSQFKSQDLAGFELLIDEDLEVTPSGAEPWCADCETDAADHGKYHWRFKRLLCLQCTTAADARRRLGERVG</sequence>
<gene>
    <name evidence="1" type="ORF">LCGC14_1078340</name>
</gene>
<protein>
    <submittedName>
        <fullName evidence="1">Uncharacterized protein</fullName>
    </submittedName>
</protein>
<comment type="caution">
    <text evidence="1">The sequence shown here is derived from an EMBL/GenBank/DDBJ whole genome shotgun (WGS) entry which is preliminary data.</text>
</comment>
<name>A0A0F9QLW4_9ZZZZ</name>